<proteinExistence type="inferred from homology"/>
<evidence type="ECO:0000313" key="6">
    <source>
        <dbReference type="EMBL" id="MYL19509.1"/>
    </source>
</evidence>
<dbReference type="EMBL" id="WMET01000001">
    <property type="protein sequence ID" value="MYL19509.1"/>
    <property type="molecule type" value="Genomic_DNA"/>
</dbReference>
<accession>A0A845DRL7</accession>
<dbReference type="Pfam" id="PF03323">
    <property type="entry name" value="GerA"/>
    <property type="match status" value="1"/>
</dbReference>
<feature type="transmembrane region" description="Helical" evidence="5">
    <location>
        <begin position="379"/>
        <end position="399"/>
    </location>
</feature>
<comment type="similarity">
    <text evidence="2 4">Belongs to the GerABKA family.</text>
</comment>
<comment type="subcellular location">
    <subcellularLocation>
        <location evidence="4">Cell membrane</location>
    </subcellularLocation>
    <subcellularLocation>
        <location evidence="1">Membrane</location>
        <topology evidence="1">Multi-pass membrane protein</topology>
    </subcellularLocation>
</comment>
<evidence type="ECO:0000256" key="4">
    <source>
        <dbReference type="PIRNR" id="PIRNR005690"/>
    </source>
</evidence>
<keyword evidence="3 4" id="KW-0472">Membrane</keyword>
<dbReference type="PANTHER" id="PTHR22550:SF5">
    <property type="entry name" value="LEUCINE ZIPPER PROTEIN 4"/>
    <property type="match status" value="1"/>
</dbReference>
<comment type="caution">
    <text evidence="6">The sequence shown here is derived from an EMBL/GenBank/DDBJ whole genome shotgun (WGS) entry which is preliminary data.</text>
</comment>
<reference evidence="6 7" key="1">
    <citation type="submission" date="2019-11" db="EMBL/GenBank/DDBJ databases">
        <title>Genome sequences of 17 halophilic strains isolated from different environments.</title>
        <authorList>
            <person name="Furrow R.E."/>
        </authorList>
    </citation>
    <scope>NUCLEOTIDE SEQUENCE [LARGE SCALE GENOMIC DNA]</scope>
    <source>
        <strain evidence="6 7">22511_23_Filter</strain>
    </source>
</reference>
<dbReference type="InterPro" id="IPR050768">
    <property type="entry name" value="UPF0353/GerABKA_families"/>
</dbReference>
<protein>
    <submittedName>
        <fullName evidence="6">Spore germination protein</fullName>
    </submittedName>
</protein>
<name>A0A845DRL7_9BACI</name>
<keyword evidence="5" id="KW-1133">Transmembrane helix</keyword>
<dbReference type="Proteomes" id="UP000460949">
    <property type="component" value="Unassembled WGS sequence"/>
</dbReference>
<evidence type="ECO:0000256" key="1">
    <source>
        <dbReference type="ARBA" id="ARBA00004141"/>
    </source>
</evidence>
<dbReference type="PANTHER" id="PTHR22550">
    <property type="entry name" value="SPORE GERMINATION PROTEIN"/>
    <property type="match status" value="1"/>
</dbReference>
<sequence length="472" mass="52613">MAHTNKNSKNLMEGYPLNVKEYLSQKKKDDCVTIKTIPFASHNIYVLYMPSITDMTKIQDSILAPLLEWNNPEDKTVEHAFSAEPLTILSQAKDMDSHLLNGYTLLLENETVYAVETCGFHYRAVSEPVSEMTLRGARDGFIESLEANIKLLRVHLRSTHLKFEHLSLGLKAFTHVTIAYVEEEANEKLLEEVRKRVKAVKEDYLPDGGVVEQSLEKNTFTLFPELQETERPAKVANALAEGKVAIFVEGSPSVLLAPVTLNSLFQTSDDYNFKWIPASLIRLMRFAAAFLAVMLPSIYISLISFHHGLIPTDLAISISKTREGVPFPSFMEAFVMQLTIEILREAGIRLPKPIGPAVSIVGAIVLGEAAVTAGIVSPLMIIVVAFAAICSFTIVDYSLSLALRTVSFVMLFAAALLGIYGLILAVFILSIHLIRLNSFTVPYLEPFAPYYPNRWKDTLIRLRFDKEGGLDE</sequence>
<keyword evidence="5" id="KW-0812">Transmembrane</keyword>
<evidence type="ECO:0000256" key="2">
    <source>
        <dbReference type="ARBA" id="ARBA00005278"/>
    </source>
</evidence>
<dbReference type="GO" id="GO:0005886">
    <property type="term" value="C:plasma membrane"/>
    <property type="evidence" value="ECO:0007669"/>
    <property type="project" value="UniProtKB-SubCell"/>
</dbReference>
<dbReference type="AlphaFoldDB" id="A0A845DRL7"/>
<gene>
    <name evidence="6" type="ORF">GLW04_06365</name>
</gene>
<evidence type="ECO:0000313" key="7">
    <source>
        <dbReference type="Proteomes" id="UP000460949"/>
    </source>
</evidence>
<feature type="transmembrane region" description="Helical" evidence="5">
    <location>
        <begin position="283"/>
        <end position="305"/>
    </location>
</feature>
<evidence type="ECO:0000256" key="3">
    <source>
        <dbReference type="ARBA" id="ARBA00023136"/>
    </source>
</evidence>
<organism evidence="6 7">
    <name type="scientific">Halobacillus litoralis</name>
    <dbReference type="NCBI Taxonomy" id="45668"/>
    <lineage>
        <taxon>Bacteria</taxon>
        <taxon>Bacillati</taxon>
        <taxon>Bacillota</taxon>
        <taxon>Bacilli</taxon>
        <taxon>Bacillales</taxon>
        <taxon>Bacillaceae</taxon>
        <taxon>Halobacillus</taxon>
    </lineage>
</organism>
<dbReference type="PIRSF" id="PIRSF005690">
    <property type="entry name" value="GerBA"/>
    <property type="match status" value="1"/>
</dbReference>
<dbReference type="InterPro" id="IPR004995">
    <property type="entry name" value="Spore_Ger"/>
</dbReference>
<dbReference type="GO" id="GO:0009847">
    <property type="term" value="P:spore germination"/>
    <property type="evidence" value="ECO:0007669"/>
    <property type="project" value="UniProtKB-UniRule"/>
</dbReference>
<evidence type="ECO:0000256" key="5">
    <source>
        <dbReference type="SAM" id="Phobius"/>
    </source>
</evidence>
<feature type="transmembrane region" description="Helical" evidence="5">
    <location>
        <begin position="411"/>
        <end position="434"/>
    </location>
</feature>